<name>A0A1V0SA12_9VIRU</name>
<proteinExistence type="predicted"/>
<organism evidence="1">
    <name type="scientific">Catovirus CTV1</name>
    <dbReference type="NCBI Taxonomy" id="1977631"/>
    <lineage>
        <taxon>Viruses</taxon>
        <taxon>Varidnaviria</taxon>
        <taxon>Bamfordvirae</taxon>
        <taxon>Nucleocytoviricota</taxon>
        <taxon>Megaviricetes</taxon>
        <taxon>Imitervirales</taxon>
        <taxon>Mimiviridae</taxon>
        <taxon>Klosneuvirinae</taxon>
        <taxon>Catovirus</taxon>
    </lineage>
</organism>
<protein>
    <recommendedName>
        <fullName evidence="2">Leucine-rich repeat protein</fullName>
    </recommendedName>
</protein>
<reference evidence="1" key="1">
    <citation type="journal article" date="2017" name="Science">
        <title>Giant viruses with an expanded complement of translation system components.</title>
        <authorList>
            <person name="Schulz F."/>
            <person name="Yutin N."/>
            <person name="Ivanova N.N."/>
            <person name="Ortega D.R."/>
            <person name="Lee T.K."/>
            <person name="Vierheilig J."/>
            <person name="Daims H."/>
            <person name="Horn M."/>
            <person name="Wagner M."/>
            <person name="Jensen G.J."/>
            <person name="Kyrpides N.C."/>
            <person name="Koonin E.V."/>
            <person name="Woyke T."/>
        </authorList>
    </citation>
    <scope>NUCLEOTIDE SEQUENCE</scope>
    <source>
        <strain evidence="1">CTV1</strain>
    </source>
</reference>
<dbReference type="Gene3D" id="3.80.10.10">
    <property type="entry name" value="Ribonuclease Inhibitor"/>
    <property type="match status" value="2"/>
</dbReference>
<dbReference type="EMBL" id="KY684083">
    <property type="protein sequence ID" value="ARF08533.1"/>
    <property type="molecule type" value="Genomic_DNA"/>
</dbReference>
<dbReference type="InterPro" id="IPR032675">
    <property type="entry name" value="LRR_dom_sf"/>
</dbReference>
<evidence type="ECO:0000313" key="1">
    <source>
        <dbReference type="EMBL" id="ARF08533.1"/>
    </source>
</evidence>
<gene>
    <name evidence="1" type="ORF">Catovirus_1_583</name>
</gene>
<evidence type="ECO:0008006" key="2">
    <source>
        <dbReference type="Google" id="ProtNLM"/>
    </source>
</evidence>
<accession>A0A1V0SA12</accession>
<dbReference type="SUPFAM" id="SSF52047">
    <property type="entry name" value="RNI-like"/>
    <property type="match status" value="1"/>
</dbReference>
<sequence length="560" mass="64707">MTTFNALINDDYISSICSFLSIYDNAQVRLVSSFFNKNCSKYVNKINRAFFCNITDDIVFNHKDFFSNVTQAYYSDDSLLTIEGLKEFTNLQNIHISSKNKKTPNLSELKTVREVYISAETIIDHTCLSGLDIRKANVYYYSIKETELFFHKFKNLVDLTLCFYPDISYDTQNNYIQLLSHNLSLKRLTLVTDYDIDLNNFTTLTHLFVYAINMTNDSIKDLSQLEHLEMKWNGKINCIDNMLNLQSYKGHYINLVNKPKIKSIDFSDNCYVPENKSKYIKSIHSFVDSLENLRLSFFSYCGMPFNDAGSLNIISNIISNMINLKFLSICNDQHDHLYLDLSKMTKLEKIDFYNATPIIDHVHSLKKIKIINDKHAGHHLYLPVPNKIQKINVKGVIVHNLGDNLRTFKSSNKLEPTDLYALTQNENITRFSITFTIPCSVINNTFRDLEYLNLDSPLSEKMVIISLNNLKKLKKLWLTNCSVKSDCIQHLELSKLYLNGIDVHLIINPQKLKYLHVVKCPKQIITLEQFVNLDTIRIDFVGNLIGKPSTVNIVILPHSN</sequence>